<protein>
    <submittedName>
        <fullName evidence="2 3">Uncharacterized protein</fullName>
    </submittedName>
</protein>
<dbReference type="InParanoid" id="A0A2K2DFP2"/>
<name>A0A2K2DFP2_BRADI</name>
<dbReference type="Proteomes" id="UP000008810">
    <property type="component" value="Chromosome 2"/>
</dbReference>
<dbReference type="FunCoup" id="A0A2K2DFP2">
    <property type="interactions" value="313"/>
</dbReference>
<dbReference type="EMBL" id="CM000881">
    <property type="protein sequence ID" value="PNT73069.1"/>
    <property type="molecule type" value="Genomic_DNA"/>
</dbReference>
<keyword evidence="4" id="KW-1185">Reference proteome</keyword>
<feature type="region of interest" description="Disordered" evidence="1">
    <location>
        <begin position="37"/>
        <end position="69"/>
    </location>
</feature>
<evidence type="ECO:0000256" key="1">
    <source>
        <dbReference type="SAM" id="MobiDB-lite"/>
    </source>
</evidence>
<sequence>MRELPPDCRTSGVRFQSRKLLQNVLTRPEHALVLRPAAAAGGNYEKSDAGVGGSLKKQAPGCKSNPIQN</sequence>
<organism evidence="2">
    <name type="scientific">Brachypodium distachyon</name>
    <name type="common">Purple false brome</name>
    <name type="synonym">Trachynia distachya</name>
    <dbReference type="NCBI Taxonomy" id="15368"/>
    <lineage>
        <taxon>Eukaryota</taxon>
        <taxon>Viridiplantae</taxon>
        <taxon>Streptophyta</taxon>
        <taxon>Embryophyta</taxon>
        <taxon>Tracheophyta</taxon>
        <taxon>Spermatophyta</taxon>
        <taxon>Magnoliopsida</taxon>
        <taxon>Liliopsida</taxon>
        <taxon>Poales</taxon>
        <taxon>Poaceae</taxon>
        <taxon>BOP clade</taxon>
        <taxon>Pooideae</taxon>
        <taxon>Stipodae</taxon>
        <taxon>Brachypodieae</taxon>
        <taxon>Brachypodium</taxon>
    </lineage>
</organism>
<proteinExistence type="predicted"/>
<dbReference type="Gramene" id="PNT73069">
    <property type="protein sequence ID" value="PNT73069"/>
    <property type="gene ID" value="BRADI_2g53045v3"/>
</dbReference>
<reference evidence="2" key="2">
    <citation type="submission" date="2017-06" db="EMBL/GenBank/DDBJ databases">
        <title>WGS assembly of Brachypodium distachyon.</title>
        <authorList>
            <consortium name="The International Brachypodium Initiative"/>
            <person name="Lucas S."/>
            <person name="Harmon-Smith M."/>
            <person name="Lail K."/>
            <person name="Tice H."/>
            <person name="Grimwood J."/>
            <person name="Bruce D."/>
            <person name="Barry K."/>
            <person name="Shu S."/>
            <person name="Lindquist E."/>
            <person name="Wang M."/>
            <person name="Pitluck S."/>
            <person name="Vogel J.P."/>
            <person name="Garvin D.F."/>
            <person name="Mockler T.C."/>
            <person name="Schmutz J."/>
            <person name="Rokhsar D."/>
            <person name="Bevan M.W."/>
        </authorList>
    </citation>
    <scope>NUCLEOTIDE SEQUENCE</scope>
    <source>
        <strain evidence="2">Bd21</strain>
    </source>
</reference>
<dbReference type="EnsemblPlants" id="PNT73069">
    <property type="protein sequence ID" value="PNT73069"/>
    <property type="gene ID" value="BRADI_2g53045v3"/>
</dbReference>
<evidence type="ECO:0000313" key="3">
    <source>
        <dbReference type="EnsemblPlants" id="PNT73069"/>
    </source>
</evidence>
<reference evidence="2 3" key="1">
    <citation type="journal article" date="2010" name="Nature">
        <title>Genome sequencing and analysis of the model grass Brachypodium distachyon.</title>
        <authorList>
            <consortium name="International Brachypodium Initiative"/>
        </authorList>
    </citation>
    <scope>NUCLEOTIDE SEQUENCE [LARGE SCALE GENOMIC DNA]</scope>
    <source>
        <strain evidence="2 3">Bd21</strain>
    </source>
</reference>
<gene>
    <name evidence="2" type="ORF">BRADI_2g53045v3</name>
</gene>
<dbReference type="AlphaFoldDB" id="A0A2K2DFP2"/>
<reference evidence="3" key="3">
    <citation type="submission" date="2018-08" db="UniProtKB">
        <authorList>
            <consortium name="EnsemblPlants"/>
        </authorList>
    </citation>
    <scope>IDENTIFICATION</scope>
    <source>
        <strain evidence="3">cv. Bd21</strain>
    </source>
</reference>
<dbReference type="OrthoDB" id="669437at2759"/>
<accession>A0A2K2DFP2</accession>
<evidence type="ECO:0000313" key="2">
    <source>
        <dbReference type="EMBL" id="PNT73069.1"/>
    </source>
</evidence>
<evidence type="ECO:0000313" key="4">
    <source>
        <dbReference type="Proteomes" id="UP000008810"/>
    </source>
</evidence>